<sequence>MVYCHDQVNSLVWMKKLPLSVSVDTSLLAQPVPQHHQDFMVDAQVKSQ</sequence>
<dbReference type="RefSeq" id="WP_170106936.1">
    <property type="nucleotide sequence ID" value="NZ_QAON01000007.1"/>
</dbReference>
<protein>
    <submittedName>
        <fullName evidence="1">Uncharacterized protein</fullName>
    </submittedName>
</protein>
<dbReference type="EMBL" id="QAON01000007">
    <property type="protein sequence ID" value="PTQ89312.1"/>
    <property type="molecule type" value="Genomic_DNA"/>
</dbReference>
<proteinExistence type="predicted"/>
<accession>A0A2T5IZ81</accession>
<name>A0A2T5IZ81_9GAMM</name>
<gene>
    <name evidence="1" type="ORF">C8N29_10745</name>
</gene>
<evidence type="ECO:0000313" key="2">
    <source>
        <dbReference type="Proteomes" id="UP000244223"/>
    </source>
</evidence>
<reference evidence="1 2" key="1">
    <citation type="submission" date="2018-04" db="EMBL/GenBank/DDBJ databases">
        <title>Genomic Encyclopedia of Archaeal and Bacterial Type Strains, Phase II (KMG-II): from individual species to whole genera.</title>
        <authorList>
            <person name="Goeker M."/>
        </authorList>
    </citation>
    <scope>NUCLEOTIDE SEQUENCE [LARGE SCALE GENOMIC DNA]</scope>
    <source>
        <strain evidence="1 2">DSM 5822</strain>
    </source>
</reference>
<dbReference type="AlphaFoldDB" id="A0A2T5IZ81"/>
<dbReference type="Proteomes" id="UP000244223">
    <property type="component" value="Unassembled WGS sequence"/>
</dbReference>
<evidence type="ECO:0000313" key="1">
    <source>
        <dbReference type="EMBL" id="PTQ89312.1"/>
    </source>
</evidence>
<comment type="caution">
    <text evidence="1">The sequence shown here is derived from an EMBL/GenBank/DDBJ whole genome shotgun (WGS) entry which is preliminary data.</text>
</comment>
<keyword evidence="2" id="KW-1185">Reference proteome</keyword>
<organism evidence="1 2">
    <name type="scientific">Agitococcus lubricus</name>
    <dbReference type="NCBI Taxonomy" id="1077255"/>
    <lineage>
        <taxon>Bacteria</taxon>
        <taxon>Pseudomonadati</taxon>
        <taxon>Pseudomonadota</taxon>
        <taxon>Gammaproteobacteria</taxon>
        <taxon>Moraxellales</taxon>
        <taxon>Moraxellaceae</taxon>
        <taxon>Agitococcus</taxon>
    </lineage>
</organism>